<name>A0A422QE93_9BURK</name>
<dbReference type="InterPro" id="IPR051603">
    <property type="entry name" value="Zinc-ADH_QOR/CCCR"/>
</dbReference>
<dbReference type="PANTHER" id="PTHR44154">
    <property type="entry name" value="QUINONE OXIDOREDUCTASE"/>
    <property type="match status" value="1"/>
</dbReference>
<dbReference type="Gene3D" id="3.40.50.720">
    <property type="entry name" value="NAD(P)-binding Rossmann-like Domain"/>
    <property type="match status" value="1"/>
</dbReference>
<dbReference type="AlphaFoldDB" id="A0A422QE93"/>
<dbReference type="InterPro" id="IPR013149">
    <property type="entry name" value="ADH-like_C"/>
</dbReference>
<evidence type="ECO:0000259" key="2">
    <source>
        <dbReference type="SMART" id="SM00829"/>
    </source>
</evidence>
<proteinExistence type="predicted"/>
<dbReference type="InterPro" id="IPR011032">
    <property type="entry name" value="GroES-like_sf"/>
</dbReference>
<dbReference type="SMART" id="SM00829">
    <property type="entry name" value="PKS_ER"/>
    <property type="match status" value="1"/>
</dbReference>
<keyword evidence="1" id="KW-0521">NADP</keyword>
<comment type="caution">
    <text evidence="3">The sequence shown here is derived from an EMBL/GenBank/DDBJ whole genome shotgun (WGS) entry which is preliminary data.</text>
</comment>
<evidence type="ECO:0000313" key="3">
    <source>
        <dbReference type="EMBL" id="RNF28341.1"/>
    </source>
</evidence>
<gene>
    <name evidence="3" type="ORF">NM04_23780</name>
</gene>
<keyword evidence="4" id="KW-1185">Reference proteome</keyword>
<dbReference type="SUPFAM" id="SSF50129">
    <property type="entry name" value="GroES-like"/>
    <property type="match status" value="1"/>
</dbReference>
<accession>A0A422QE93</accession>
<evidence type="ECO:0000313" key="4">
    <source>
        <dbReference type="Proteomes" id="UP000283254"/>
    </source>
</evidence>
<dbReference type="InterPro" id="IPR036291">
    <property type="entry name" value="NAD(P)-bd_dom_sf"/>
</dbReference>
<dbReference type="InterPro" id="IPR013154">
    <property type="entry name" value="ADH-like_N"/>
</dbReference>
<dbReference type="SUPFAM" id="SSF51735">
    <property type="entry name" value="NAD(P)-binding Rossmann-fold domains"/>
    <property type="match status" value="1"/>
</dbReference>
<dbReference type="Gene3D" id="3.90.180.10">
    <property type="entry name" value="Medium-chain alcohol dehydrogenases, catalytic domain"/>
    <property type="match status" value="1"/>
</dbReference>
<dbReference type="Pfam" id="PF08240">
    <property type="entry name" value="ADH_N"/>
    <property type="match status" value="1"/>
</dbReference>
<protein>
    <recommendedName>
        <fullName evidence="2">Enoyl reductase (ER) domain-containing protein</fullName>
    </recommendedName>
</protein>
<dbReference type="GO" id="GO:0016491">
    <property type="term" value="F:oxidoreductase activity"/>
    <property type="evidence" value="ECO:0007669"/>
    <property type="project" value="InterPro"/>
</dbReference>
<sequence>MRAFVADSFTGFGGIRLEQTAMPVADRDRLLVRVAAAGVNVVDHAILHGKMPMVAAPLILGNEGSGVVEQGDAEFPAGTRVAFGGPFGVLEAGAYAEYVAVPKSMLLRVPDNIDLIEAAGLPVAYISAWMALEMGGFEPGKIVFSPGVFGGVGNATFQLARAMGAGLVMSSTGSPGKAALARAAGFDHVIDMNEAVLAEAILRETSGRGVDVVVDGLSGPVLFASLEVLAARGTIVTVGYSAGREVAIDVTKLIWKAAQIRGFNFLFESPERWALAWQGISRLLVEEKIKPVVAKVYPFEATPEAMRFLVEGRPAGRVIVRL</sequence>
<dbReference type="EMBL" id="JSAB01000356">
    <property type="protein sequence ID" value="RNF28341.1"/>
    <property type="molecule type" value="Genomic_DNA"/>
</dbReference>
<organism evidence="3 4">
    <name type="scientific">Massilia aurea</name>
    <dbReference type="NCBI Taxonomy" id="373040"/>
    <lineage>
        <taxon>Bacteria</taxon>
        <taxon>Pseudomonadati</taxon>
        <taxon>Pseudomonadota</taxon>
        <taxon>Betaproteobacteria</taxon>
        <taxon>Burkholderiales</taxon>
        <taxon>Oxalobacteraceae</taxon>
        <taxon>Telluria group</taxon>
        <taxon>Massilia</taxon>
    </lineage>
</organism>
<reference evidence="3" key="1">
    <citation type="submission" date="2014-10" db="EMBL/GenBank/DDBJ databases">
        <title>Massilia sp. genome.</title>
        <authorList>
            <person name="Xu B."/>
            <person name="Dai L."/>
            <person name="Huang Z."/>
        </authorList>
    </citation>
    <scope>NUCLEOTIDE SEQUENCE [LARGE SCALE GENOMIC DNA]</scope>
    <source>
        <strain evidence="3">CFS-1</strain>
    </source>
</reference>
<feature type="domain" description="Enoyl reductase (ER)" evidence="2">
    <location>
        <begin position="11"/>
        <end position="320"/>
    </location>
</feature>
<dbReference type="InterPro" id="IPR020843">
    <property type="entry name" value="ER"/>
</dbReference>
<dbReference type="Pfam" id="PF00107">
    <property type="entry name" value="ADH_zinc_N"/>
    <property type="match status" value="1"/>
</dbReference>
<evidence type="ECO:0000256" key="1">
    <source>
        <dbReference type="ARBA" id="ARBA00022857"/>
    </source>
</evidence>
<dbReference type="PANTHER" id="PTHR44154:SF1">
    <property type="entry name" value="QUINONE OXIDOREDUCTASE"/>
    <property type="match status" value="1"/>
</dbReference>
<dbReference type="Proteomes" id="UP000283254">
    <property type="component" value="Unassembled WGS sequence"/>
</dbReference>